<dbReference type="Gene3D" id="1.10.357.10">
    <property type="entry name" value="Tetracycline Repressor, domain 2"/>
    <property type="match status" value="1"/>
</dbReference>
<keyword evidence="6" id="KW-1185">Reference proteome</keyword>
<evidence type="ECO:0000313" key="6">
    <source>
        <dbReference type="Proteomes" id="UP001223586"/>
    </source>
</evidence>
<dbReference type="InterPro" id="IPR009057">
    <property type="entry name" value="Homeodomain-like_sf"/>
</dbReference>
<reference evidence="5 6" key="1">
    <citation type="submission" date="2023-07" db="EMBL/GenBank/DDBJ databases">
        <title>Genomic Encyclopedia of Type Strains, Phase IV (KMG-IV): sequencing the most valuable type-strain genomes for metagenomic binning, comparative biology and taxonomic classification.</title>
        <authorList>
            <person name="Goeker M."/>
        </authorList>
    </citation>
    <scope>NUCLEOTIDE SEQUENCE [LARGE SCALE GENOMIC DNA]</scope>
    <source>
        <strain evidence="5 6">DSM 23837</strain>
    </source>
</reference>
<name>A0ABT9WXM2_9BACI</name>
<evidence type="ECO:0000256" key="2">
    <source>
        <dbReference type="ARBA" id="ARBA00023125"/>
    </source>
</evidence>
<accession>A0ABT9WXM2</accession>
<gene>
    <name evidence="5" type="ORF">J2S08_003883</name>
</gene>
<comment type="caution">
    <text evidence="5">The sequence shown here is derived from an EMBL/GenBank/DDBJ whole genome shotgun (WGS) entry which is preliminary data.</text>
</comment>
<evidence type="ECO:0000313" key="5">
    <source>
        <dbReference type="EMBL" id="MDQ0177989.1"/>
    </source>
</evidence>
<feature type="domain" description="HTH tetR-type" evidence="4">
    <location>
        <begin position="11"/>
        <end position="71"/>
    </location>
</feature>
<dbReference type="PANTHER" id="PTHR43479">
    <property type="entry name" value="ACREF/ENVCD OPERON REPRESSOR-RELATED"/>
    <property type="match status" value="1"/>
</dbReference>
<dbReference type="EMBL" id="JAUSTT010000031">
    <property type="protein sequence ID" value="MDQ0177989.1"/>
    <property type="molecule type" value="Genomic_DNA"/>
</dbReference>
<feature type="DNA-binding region" description="H-T-H motif" evidence="3">
    <location>
        <begin position="34"/>
        <end position="53"/>
    </location>
</feature>
<evidence type="ECO:0000259" key="4">
    <source>
        <dbReference type="PROSITE" id="PS50977"/>
    </source>
</evidence>
<organism evidence="5 6">
    <name type="scientific">Bacillus chungangensis</name>
    <dbReference type="NCBI Taxonomy" id="587633"/>
    <lineage>
        <taxon>Bacteria</taxon>
        <taxon>Bacillati</taxon>
        <taxon>Bacillota</taxon>
        <taxon>Bacilli</taxon>
        <taxon>Bacillales</taxon>
        <taxon>Bacillaceae</taxon>
        <taxon>Bacillus</taxon>
    </lineage>
</organism>
<dbReference type="RefSeq" id="WP_307232454.1">
    <property type="nucleotide sequence ID" value="NZ_JAUSTT010000031.1"/>
</dbReference>
<evidence type="ECO:0000256" key="3">
    <source>
        <dbReference type="PROSITE-ProRule" id="PRU00335"/>
    </source>
</evidence>
<dbReference type="Proteomes" id="UP001223586">
    <property type="component" value="Unassembled WGS sequence"/>
</dbReference>
<sequence>MPKIVSDHEREMVRKAMYVKGTELIRKKGLKRVTVEDITNAVQIGKGSFYSYYRCKEELLYQIIKKCESNMFERVEAIMSENIEVKEKLIKALKEIYLAEDSIVFYVSPSDIEYLLRKLPAEAGDWEAAKSKDYFSKTLSLCGIDKSECDFDVLSYLMNALHFIGSVDAPLEEQGRKKALDILVHSIADYMAGGKEQCGDV</sequence>
<dbReference type="SUPFAM" id="SSF46689">
    <property type="entry name" value="Homeodomain-like"/>
    <property type="match status" value="1"/>
</dbReference>
<evidence type="ECO:0000256" key="1">
    <source>
        <dbReference type="ARBA" id="ARBA00022491"/>
    </source>
</evidence>
<keyword evidence="2 3" id="KW-0238">DNA-binding</keyword>
<dbReference type="Pfam" id="PF00440">
    <property type="entry name" value="TetR_N"/>
    <property type="match status" value="1"/>
</dbReference>
<protein>
    <submittedName>
        <fullName evidence="5">AcrR family transcriptional regulator</fullName>
    </submittedName>
</protein>
<dbReference type="InterPro" id="IPR050624">
    <property type="entry name" value="HTH-type_Tx_Regulator"/>
</dbReference>
<dbReference type="PROSITE" id="PS50977">
    <property type="entry name" value="HTH_TETR_2"/>
    <property type="match status" value="1"/>
</dbReference>
<dbReference type="InterPro" id="IPR001647">
    <property type="entry name" value="HTH_TetR"/>
</dbReference>
<dbReference type="PANTHER" id="PTHR43479:SF11">
    <property type="entry name" value="ACREF_ENVCD OPERON REPRESSOR-RELATED"/>
    <property type="match status" value="1"/>
</dbReference>
<proteinExistence type="predicted"/>
<keyword evidence="1" id="KW-0678">Repressor</keyword>